<dbReference type="STRING" id="247156.NFA_51610"/>
<reference evidence="1 2" key="1">
    <citation type="journal article" date="2004" name="Proc. Natl. Acad. Sci. U.S.A.">
        <title>The complete genomic sequence of Nocardia farcinica IFM 10152.</title>
        <authorList>
            <person name="Ishikawa J."/>
            <person name="Yamashita A."/>
            <person name="Mikami Y."/>
            <person name="Hoshino Y."/>
            <person name="Kurita H."/>
            <person name="Hotta K."/>
            <person name="Shiba T."/>
            <person name="Hattori M."/>
        </authorList>
    </citation>
    <scope>NUCLEOTIDE SEQUENCE [LARGE SCALE GENOMIC DNA]</scope>
    <source>
        <strain evidence="1 2">IFM 10152</strain>
    </source>
</reference>
<dbReference type="AlphaFoldDB" id="Q5YP78"/>
<accession>Q5YP78</accession>
<organism evidence="1 2">
    <name type="scientific">Nocardia farcinica (strain IFM 10152)</name>
    <dbReference type="NCBI Taxonomy" id="247156"/>
    <lineage>
        <taxon>Bacteria</taxon>
        <taxon>Bacillati</taxon>
        <taxon>Actinomycetota</taxon>
        <taxon>Actinomycetes</taxon>
        <taxon>Mycobacteriales</taxon>
        <taxon>Nocardiaceae</taxon>
        <taxon>Nocardia</taxon>
    </lineage>
</organism>
<dbReference type="eggNOG" id="ENOG5031ETN">
    <property type="taxonomic scope" value="Bacteria"/>
</dbReference>
<keyword evidence="2" id="KW-1185">Reference proteome</keyword>
<dbReference type="HOGENOM" id="CLU_2012888_0_0_11"/>
<evidence type="ECO:0000313" key="2">
    <source>
        <dbReference type="Proteomes" id="UP000006820"/>
    </source>
</evidence>
<name>Q5YP78_NOCFA</name>
<dbReference type="Proteomes" id="UP000006820">
    <property type="component" value="Chromosome"/>
</dbReference>
<dbReference type="KEGG" id="nfa:NFA_51610"/>
<proteinExistence type="predicted"/>
<dbReference type="EMBL" id="AP006618">
    <property type="protein sequence ID" value="BAD60013.1"/>
    <property type="molecule type" value="Genomic_DNA"/>
</dbReference>
<protein>
    <submittedName>
        <fullName evidence="1">Uncharacterized protein</fullName>
    </submittedName>
</protein>
<sequence length="145" mass="15353">MRNLDASRSSRIGRVHMRYALVGSIALAVTAAGAWLGAGTAAAADPLLDLGEGRIGVQLNHDETVALAGGPVPAVVSMVVPLNRMGAGLHPETRLWRDENGSVHASLRQVIAESARHPDGTVSIYLNAPGTRNGRVLDVYQNWTR</sequence>
<evidence type="ECO:0000313" key="1">
    <source>
        <dbReference type="EMBL" id="BAD60013.1"/>
    </source>
</evidence>
<gene>
    <name evidence="1" type="ordered locus">NFA_51610</name>
</gene>